<name>A0A2S6HF24_9GAMM</name>
<dbReference type="RefSeq" id="WP_104428550.1">
    <property type="nucleotide sequence ID" value="NZ_PTIZ01000004.1"/>
</dbReference>
<comment type="caution">
    <text evidence="1">The sequence shown here is derived from an EMBL/GenBank/DDBJ whole genome shotgun (WGS) entry which is preliminary data.</text>
</comment>
<evidence type="ECO:0000313" key="2">
    <source>
        <dbReference type="Proteomes" id="UP000240010"/>
    </source>
</evidence>
<evidence type="ECO:0000313" key="1">
    <source>
        <dbReference type="EMBL" id="PPK76040.1"/>
    </source>
</evidence>
<dbReference type="AlphaFoldDB" id="A0A2S6HF24"/>
<dbReference type="Proteomes" id="UP000240010">
    <property type="component" value="Unassembled WGS sequence"/>
</dbReference>
<dbReference type="InterPro" id="IPR007460">
    <property type="entry name" value="BrnT_toxin"/>
</dbReference>
<dbReference type="Pfam" id="PF04365">
    <property type="entry name" value="BrnT_toxin"/>
    <property type="match status" value="1"/>
</dbReference>
<gene>
    <name evidence="1" type="ORF">B0F87_104130</name>
</gene>
<proteinExistence type="predicted"/>
<dbReference type="Gene3D" id="3.10.450.530">
    <property type="entry name" value="Ribonuclease toxin, BrnT, of type II toxin-antitoxin system"/>
    <property type="match status" value="1"/>
</dbReference>
<protein>
    <submittedName>
        <fullName evidence="1">Uncharacterized DUF497 family protein</fullName>
    </submittedName>
</protein>
<accession>A0A2S6HF24</accession>
<dbReference type="EMBL" id="PTIZ01000004">
    <property type="protein sequence ID" value="PPK76040.1"/>
    <property type="molecule type" value="Genomic_DNA"/>
</dbReference>
<organism evidence="1 2">
    <name type="scientific">Methylobacter tundripaludum</name>
    <dbReference type="NCBI Taxonomy" id="173365"/>
    <lineage>
        <taxon>Bacteria</taxon>
        <taxon>Pseudomonadati</taxon>
        <taxon>Pseudomonadota</taxon>
        <taxon>Gammaproteobacteria</taxon>
        <taxon>Methylococcales</taxon>
        <taxon>Methylococcaceae</taxon>
        <taxon>Methylobacter</taxon>
    </lineage>
</organism>
<reference evidence="1 2" key="1">
    <citation type="submission" date="2018-02" db="EMBL/GenBank/DDBJ databases">
        <title>Subsurface microbial communities from deep shales in Ohio and West Virginia, USA.</title>
        <authorList>
            <person name="Wrighton K."/>
        </authorList>
    </citation>
    <scope>NUCLEOTIDE SEQUENCE [LARGE SCALE GENOMIC DNA]</scope>
    <source>
        <strain evidence="1 2">OWC-DMM</strain>
    </source>
</reference>
<dbReference type="InterPro" id="IPR038573">
    <property type="entry name" value="BrnT_sf"/>
</dbReference>
<sequence length="122" mass="14459">MNQPPWNPDDFRLIIGSTQVDYDHNKEEINRKNHHYSLESAVHFFTRLLLPIPQPPFITRDASTVEERRHEHMTVDDQGKVVFLLTTMRLDETVRVISLRRAHLEEREVFATYTGFREAKNT</sequence>